<protein>
    <submittedName>
        <fullName evidence="3">Phospholipid/cholesterol/gamma-HCH transport system substrate-binding protein</fullName>
    </submittedName>
</protein>
<gene>
    <name evidence="3" type="ORF">HDF12_001036</name>
</gene>
<evidence type="ECO:0000259" key="2">
    <source>
        <dbReference type="Pfam" id="PF02470"/>
    </source>
</evidence>
<feature type="domain" description="Mce/MlaD" evidence="2">
    <location>
        <begin position="45"/>
        <end position="125"/>
    </location>
</feature>
<dbReference type="AlphaFoldDB" id="A0A7Y9NJT0"/>
<accession>A0A7Y9NJT0</accession>
<evidence type="ECO:0000313" key="4">
    <source>
        <dbReference type="Proteomes" id="UP000534186"/>
    </source>
</evidence>
<dbReference type="Proteomes" id="UP000534186">
    <property type="component" value="Unassembled WGS sequence"/>
</dbReference>
<feature type="transmembrane region" description="Helical" evidence="1">
    <location>
        <begin position="12"/>
        <end position="32"/>
    </location>
</feature>
<dbReference type="InterPro" id="IPR003399">
    <property type="entry name" value="Mce/MlaD"/>
</dbReference>
<proteinExistence type="predicted"/>
<name>A0A7Y9NJT0_9BACT</name>
<dbReference type="EMBL" id="JACCCV010000001">
    <property type="protein sequence ID" value="NYF50671.1"/>
    <property type="molecule type" value="Genomic_DNA"/>
</dbReference>
<comment type="caution">
    <text evidence="3">The sequence shown here is derived from an EMBL/GenBank/DDBJ whole genome shotgun (WGS) entry which is preliminary data.</text>
</comment>
<sequence>MPSQQEVRWSQLKVGVIVLISTVVLVTLLFLMTSSSGLGIFSHKLTVVTFFENSAGLKTGAAVNLEGVTIGTVKSVTIDNSPEHKLTPVKVVMKMNEKFATNLKKDSKASLSTVGVLGDTVVDINSQFAVGPPLQDGDVLKTLETPSLTDVVKASQGTIESLNVILAKMNIIVDNIQSGKGSVGQLINNPDLYNKANNTVDELLKLEKNINAGRGSIGKLMTDDTLYNRLNGTVAKLQSIAEGIDSGKGTAGKLIKDDTLYKNLNSTLAHANSLLADADAGKGGIGLMLKDPKFRQDLSNTLTQVNTLVTGVNDGRGTLGKLVTDDAAYTNLNKLLEASTDLVKTIRSDPKKYLTIHLKIF</sequence>
<dbReference type="Pfam" id="PF02470">
    <property type="entry name" value="MlaD"/>
    <property type="match status" value="1"/>
</dbReference>
<keyword evidence="1" id="KW-0812">Transmembrane</keyword>
<dbReference type="InterPro" id="IPR052336">
    <property type="entry name" value="MlaD_Phospholipid_Transporter"/>
</dbReference>
<evidence type="ECO:0000313" key="3">
    <source>
        <dbReference type="EMBL" id="NYF50671.1"/>
    </source>
</evidence>
<evidence type="ECO:0000256" key="1">
    <source>
        <dbReference type="SAM" id="Phobius"/>
    </source>
</evidence>
<keyword evidence="1" id="KW-1133">Transmembrane helix</keyword>
<keyword evidence="1" id="KW-0472">Membrane</keyword>
<organism evidence="3 4">
    <name type="scientific">Tunturiibacter lichenicola</name>
    <dbReference type="NCBI Taxonomy" id="2051959"/>
    <lineage>
        <taxon>Bacteria</taxon>
        <taxon>Pseudomonadati</taxon>
        <taxon>Acidobacteriota</taxon>
        <taxon>Terriglobia</taxon>
        <taxon>Terriglobales</taxon>
        <taxon>Acidobacteriaceae</taxon>
        <taxon>Tunturiibacter</taxon>
    </lineage>
</organism>
<dbReference type="PANTHER" id="PTHR33371:SF4">
    <property type="entry name" value="INTERMEMBRANE PHOSPHOLIPID TRANSPORT SYSTEM BINDING PROTEIN MLAD"/>
    <property type="match status" value="1"/>
</dbReference>
<reference evidence="3 4" key="1">
    <citation type="submission" date="2020-07" db="EMBL/GenBank/DDBJ databases">
        <title>Genomic Encyclopedia of Type Strains, Phase IV (KMG-V): Genome sequencing to study the core and pangenomes of soil and plant-associated prokaryotes.</title>
        <authorList>
            <person name="Whitman W."/>
        </authorList>
    </citation>
    <scope>NUCLEOTIDE SEQUENCE [LARGE SCALE GENOMIC DNA]</scope>
    <source>
        <strain evidence="3 4">M8UP30</strain>
    </source>
</reference>
<dbReference type="PANTHER" id="PTHR33371">
    <property type="entry name" value="INTERMEMBRANE PHOSPHOLIPID TRANSPORT SYSTEM BINDING PROTEIN MLAD-RELATED"/>
    <property type="match status" value="1"/>
</dbReference>